<reference evidence="8" key="1">
    <citation type="submission" date="2020-05" db="EMBL/GenBank/DDBJ databases">
        <authorList>
            <person name="Chiriac C."/>
            <person name="Salcher M."/>
            <person name="Ghai R."/>
            <person name="Kavagutti S V."/>
        </authorList>
    </citation>
    <scope>NUCLEOTIDE SEQUENCE</scope>
</reference>
<name>A0A6J6HE10_9ZZZZ</name>
<dbReference type="GO" id="GO:0046872">
    <property type="term" value="F:metal ion binding"/>
    <property type="evidence" value="ECO:0007669"/>
    <property type="project" value="UniProtKB-KW"/>
</dbReference>
<keyword evidence="4" id="KW-0479">Metal-binding</keyword>
<proteinExistence type="inferred from homology"/>
<keyword evidence="3" id="KW-0540">Nuclease</keyword>
<accession>A0A6J6HE10</accession>
<dbReference type="GO" id="GO:0004519">
    <property type="term" value="F:endonuclease activity"/>
    <property type="evidence" value="ECO:0007669"/>
    <property type="project" value="UniProtKB-KW"/>
</dbReference>
<comment type="similarity">
    <text evidence="2">Belongs to the endoribonuclease YbeY family.</text>
</comment>
<keyword evidence="7" id="KW-0862">Zinc</keyword>
<dbReference type="PANTHER" id="PTHR46986">
    <property type="entry name" value="ENDORIBONUCLEASE YBEY, CHLOROPLASTIC"/>
    <property type="match status" value="1"/>
</dbReference>
<keyword evidence="6" id="KW-0378">Hydrolase</keyword>
<comment type="cofactor">
    <cofactor evidence="1">
        <name>Zn(2+)</name>
        <dbReference type="ChEBI" id="CHEBI:29105"/>
    </cofactor>
</comment>
<dbReference type="Pfam" id="PF02130">
    <property type="entry name" value="YbeY"/>
    <property type="match status" value="1"/>
</dbReference>
<protein>
    <submittedName>
        <fullName evidence="8">Unannotated protein</fullName>
    </submittedName>
</protein>
<sequence length="146" mass="15983">MGIEIANNSGMNCDEDQIVSVAAFALEKMGIHPDSDLSITLVNEDEITKLHVQWMDLPGPTDVLSFPMDELKPFSASDGPGIVGDIVICPQFAEKQAVSHSLADEIYLLTVHGVLHLLGFDHAEPEEHKVMFALQDKTLAEWGSKK</sequence>
<dbReference type="InterPro" id="IPR023091">
    <property type="entry name" value="MetalPrtase_cat_dom_sf_prd"/>
</dbReference>
<evidence type="ECO:0000256" key="2">
    <source>
        <dbReference type="ARBA" id="ARBA00010875"/>
    </source>
</evidence>
<dbReference type="SUPFAM" id="SSF55486">
    <property type="entry name" value="Metalloproteases ('zincins'), catalytic domain"/>
    <property type="match status" value="1"/>
</dbReference>
<dbReference type="GO" id="GO:0004222">
    <property type="term" value="F:metalloendopeptidase activity"/>
    <property type="evidence" value="ECO:0007669"/>
    <property type="project" value="InterPro"/>
</dbReference>
<evidence type="ECO:0000313" key="8">
    <source>
        <dbReference type="EMBL" id="CAB4610179.1"/>
    </source>
</evidence>
<dbReference type="InterPro" id="IPR002036">
    <property type="entry name" value="YbeY"/>
</dbReference>
<organism evidence="8">
    <name type="scientific">freshwater metagenome</name>
    <dbReference type="NCBI Taxonomy" id="449393"/>
    <lineage>
        <taxon>unclassified sequences</taxon>
        <taxon>metagenomes</taxon>
        <taxon>ecological metagenomes</taxon>
    </lineage>
</organism>
<keyword evidence="5" id="KW-0255">Endonuclease</keyword>
<evidence type="ECO:0000256" key="1">
    <source>
        <dbReference type="ARBA" id="ARBA00001947"/>
    </source>
</evidence>
<evidence type="ECO:0000256" key="6">
    <source>
        <dbReference type="ARBA" id="ARBA00022801"/>
    </source>
</evidence>
<dbReference type="PROSITE" id="PS01306">
    <property type="entry name" value="UPF0054"/>
    <property type="match status" value="1"/>
</dbReference>
<evidence type="ECO:0000256" key="7">
    <source>
        <dbReference type="ARBA" id="ARBA00022833"/>
    </source>
</evidence>
<evidence type="ECO:0000256" key="5">
    <source>
        <dbReference type="ARBA" id="ARBA00022759"/>
    </source>
</evidence>
<dbReference type="PANTHER" id="PTHR46986:SF1">
    <property type="entry name" value="ENDORIBONUCLEASE YBEY, CHLOROPLASTIC"/>
    <property type="match status" value="1"/>
</dbReference>
<gene>
    <name evidence="8" type="ORF">UFOPK1842_00723</name>
</gene>
<evidence type="ECO:0000256" key="4">
    <source>
        <dbReference type="ARBA" id="ARBA00022723"/>
    </source>
</evidence>
<dbReference type="AlphaFoldDB" id="A0A6J6HE10"/>
<evidence type="ECO:0000256" key="3">
    <source>
        <dbReference type="ARBA" id="ARBA00022722"/>
    </source>
</evidence>
<dbReference type="EMBL" id="CAEZUQ010000080">
    <property type="protein sequence ID" value="CAB4610179.1"/>
    <property type="molecule type" value="Genomic_DNA"/>
</dbReference>
<dbReference type="NCBIfam" id="TIGR00043">
    <property type="entry name" value="rRNA maturation RNase YbeY"/>
    <property type="match status" value="1"/>
</dbReference>
<dbReference type="InterPro" id="IPR020549">
    <property type="entry name" value="YbeY_CS"/>
</dbReference>
<dbReference type="HAMAP" id="MF_00009">
    <property type="entry name" value="Endoribonucl_YbeY"/>
    <property type="match status" value="1"/>
</dbReference>
<dbReference type="Gene3D" id="3.40.390.30">
    <property type="entry name" value="Metalloproteases ('zincins'), catalytic domain"/>
    <property type="match status" value="1"/>
</dbReference>
<dbReference type="GO" id="GO:0006364">
    <property type="term" value="P:rRNA processing"/>
    <property type="evidence" value="ECO:0007669"/>
    <property type="project" value="InterPro"/>
</dbReference>